<dbReference type="PANTHER" id="PTHR20852:SF57">
    <property type="entry name" value="GLUTAMINE SYNTHETASE 2 CYTOPLASMIC"/>
    <property type="match status" value="1"/>
</dbReference>
<dbReference type="Gene3D" id="3.10.20.70">
    <property type="entry name" value="Glutamine synthetase, N-terminal domain"/>
    <property type="match status" value="1"/>
</dbReference>
<dbReference type="InterPro" id="IPR036651">
    <property type="entry name" value="Gln_synt_N_sf"/>
</dbReference>
<evidence type="ECO:0000256" key="1">
    <source>
        <dbReference type="ARBA" id="ARBA00030668"/>
    </source>
</evidence>
<keyword evidence="3" id="KW-1185">Reference proteome</keyword>
<reference evidence="2" key="1">
    <citation type="submission" date="2022-10" db="EMBL/GenBank/DDBJ databases">
        <title>Puccinia triticina Genome sequencing and assembly.</title>
        <authorList>
            <person name="Li C."/>
        </authorList>
    </citation>
    <scope>NUCLEOTIDE SEQUENCE</scope>
    <source>
        <strain evidence="2">Pt15</strain>
    </source>
</reference>
<accession>A0ABY7D587</accession>
<dbReference type="InterPro" id="IPR050292">
    <property type="entry name" value="Glutamine_Synthetase"/>
</dbReference>
<dbReference type="EMBL" id="CP110434">
    <property type="protein sequence ID" value="WAQ91145.1"/>
    <property type="molecule type" value="Genomic_DNA"/>
</dbReference>
<name>A0ABY7D587_9BASI</name>
<dbReference type="Proteomes" id="UP001164743">
    <property type="component" value="Chromosome 14A"/>
</dbReference>
<dbReference type="RefSeq" id="XP_053026700.1">
    <property type="nucleotide sequence ID" value="XM_053162957.1"/>
</dbReference>
<organism evidence="2 3">
    <name type="scientific">Puccinia triticina</name>
    <dbReference type="NCBI Taxonomy" id="208348"/>
    <lineage>
        <taxon>Eukaryota</taxon>
        <taxon>Fungi</taxon>
        <taxon>Dikarya</taxon>
        <taxon>Basidiomycota</taxon>
        <taxon>Pucciniomycotina</taxon>
        <taxon>Pucciniomycetes</taxon>
        <taxon>Pucciniales</taxon>
        <taxon>Pucciniaceae</taxon>
        <taxon>Puccinia</taxon>
    </lineage>
</organism>
<evidence type="ECO:0000313" key="3">
    <source>
        <dbReference type="Proteomes" id="UP001164743"/>
    </source>
</evidence>
<gene>
    <name evidence="2" type="ORF">PtA15_14A25</name>
</gene>
<proteinExistence type="predicted"/>
<evidence type="ECO:0000313" key="2">
    <source>
        <dbReference type="EMBL" id="WAQ91145.1"/>
    </source>
</evidence>
<dbReference type="PANTHER" id="PTHR20852">
    <property type="entry name" value="GLUTAMINE SYNTHETASE"/>
    <property type="match status" value="1"/>
</dbReference>
<protein>
    <recommendedName>
        <fullName evidence="1">Glutamate--ammonia ligase</fullName>
    </recommendedName>
</protein>
<sequence>MVFNPLKLAIANSPRRLALNRFNLIINNDKNFPAGPGTHRWTIMSKMSSRMAPPPKSGPTKKTVLSDLRKTMDLPASGQVTVADCKECNFEGLSTAQALGTDSDGFLRSANVFEDPFRQGKNVLVLVECYNSDRKPLIGNCNKITVCLELKFFYPSLWAK</sequence>
<dbReference type="GeneID" id="77803841"/>
<dbReference type="SUPFAM" id="SSF54368">
    <property type="entry name" value="Glutamine synthetase, N-terminal domain"/>
    <property type="match status" value="1"/>
</dbReference>